<dbReference type="CDD" id="cd03506">
    <property type="entry name" value="Delta6-FADS-like"/>
    <property type="match status" value="1"/>
</dbReference>
<dbReference type="GO" id="GO:0016020">
    <property type="term" value="C:membrane"/>
    <property type="evidence" value="ECO:0007669"/>
    <property type="project" value="TreeGrafter"/>
</dbReference>
<dbReference type="AlphaFoldDB" id="A0A1H1XMA5"/>
<feature type="domain" description="Fatty acid desaturase" evidence="2">
    <location>
        <begin position="55"/>
        <end position="312"/>
    </location>
</feature>
<dbReference type="GO" id="GO:0008610">
    <property type="term" value="P:lipid biosynthetic process"/>
    <property type="evidence" value="ECO:0007669"/>
    <property type="project" value="UniProtKB-ARBA"/>
</dbReference>
<feature type="transmembrane region" description="Helical" evidence="1">
    <location>
        <begin position="191"/>
        <end position="211"/>
    </location>
</feature>
<keyword evidence="4" id="KW-1185">Reference proteome</keyword>
<gene>
    <name evidence="3" type="ORF">SAMN04488570_3535</name>
</gene>
<evidence type="ECO:0000256" key="1">
    <source>
        <dbReference type="SAM" id="Phobius"/>
    </source>
</evidence>
<dbReference type="InterPro" id="IPR012171">
    <property type="entry name" value="Fatty_acid_desaturase"/>
</dbReference>
<dbReference type="Proteomes" id="UP000198859">
    <property type="component" value="Chromosome I"/>
</dbReference>
<dbReference type="PANTHER" id="PTHR19353:SF19">
    <property type="entry name" value="DELTA(5) FATTY ACID DESATURASE C-RELATED"/>
    <property type="match status" value="1"/>
</dbReference>
<keyword evidence="1" id="KW-0472">Membrane</keyword>
<dbReference type="InterPro" id="IPR005804">
    <property type="entry name" value="FA_desaturase_dom"/>
</dbReference>
<feature type="transmembrane region" description="Helical" evidence="1">
    <location>
        <begin position="56"/>
        <end position="77"/>
    </location>
</feature>
<dbReference type="Pfam" id="PF00487">
    <property type="entry name" value="FA_desaturase"/>
    <property type="match status" value="1"/>
</dbReference>
<feature type="transmembrane region" description="Helical" evidence="1">
    <location>
        <begin position="30"/>
        <end position="50"/>
    </location>
</feature>
<feature type="transmembrane region" description="Helical" evidence="1">
    <location>
        <begin position="89"/>
        <end position="110"/>
    </location>
</feature>
<reference evidence="4" key="1">
    <citation type="submission" date="2016-10" db="EMBL/GenBank/DDBJ databases">
        <authorList>
            <person name="Varghese N."/>
            <person name="Submissions S."/>
        </authorList>
    </citation>
    <scope>NUCLEOTIDE SEQUENCE [LARGE SCALE GENOMIC DNA]</scope>
    <source>
        <strain evidence="4">DSM 22127</strain>
    </source>
</reference>
<accession>A0A1H1XMA5</accession>
<sequence length="340" mass="36764">MTTARAETAGYAGLAREIRSLGLLAPRRRFYALAGGTALLVAALVVAAMLTWRDSWWLLLLAPVLAVVSTQFGFLGHDVGHRQVTRGRVPTRVLGVLVGNGLAGLSYGWWVAKHNAHHAHPNDLATDPDVAVGALVWTAEQADERRGLAGWVTAHQALLFVPMLLGEAVALHVHSVRRVFQPDLRDRAAEAVLLALHLGGYVALLVTTLTWPQALAFAALHKSLQGIYLGLSFAPGHKGMPVLGPEQAADPLLRQVLTSRNIHGGWFVDVALGGLNYQIEHHLFPSMPRASLRHAQPVVRRFCEDAGVPYAEVTAREAYRAGFTHLRAVGAGLRRRTVAA</sequence>
<dbReference type="STRING" id="642780.SAMN04488570_3535"/>
<name>A0A1H1XMA5_9ACTN</name>
<feature type="transmembrane region" description="Helical" evidence="1">
    <location>
        <begin position="148"/>
        <end position="170"/>
    </location>
</feature>
<evidence type="ECO:0000313" key="4">
    <source>
        <dbReference type="Proteomes" id="UP000198859"/>
    </source>
</evidence>
<evidence type="ECO:0000313" key="3">
    <source>
        <dbReference type="EMBL" id="SDT10374.1"/>
    </source>
</evidence>
<protein>
    <submittedName>
        <fullName evidence="3">Fatty acid desaturase</fullName>
    </submittedName>
</protein>
<proteinExistence type="predicted"/>
<organism evidence="3 4">
    <name type="scientific">Nocardioides scoriae</name>
    <dbReference type="NCBI Taxonomy" id="642780"/>
    <lineage>
        <taxon>Bacteria</taxon>
        <taxon>Bacillati</taxon>
        <taxon>Actinomycetota</taxon>
        <taxon>Actinomycetes</taxon>
        <taxon>Propionibacteriales</taxon>
        <taxon>Nocardioidaceae</taxon>
        <taxon>Nocardioides</taxon>
    </lineage>
</organism>
<keyword evidence="1" id="KW-0812">Transmembrane</keyword>
<dbReference type="RefSeq" id="WP_091734186.1">
    <property type="nucleotide sequence ID" value="NZ_LT629757.1"/>
</dbReference>
<dbReference type="GO" id="GO:0016717">
    <property type="term" value="F:oxidoreductase activity, acting on paired donors, with oxidation of a pair of donors resulting in the reduction of molecular oxygen to two molecules of water"/>
    <property type="evidence" value="ECO:0007669"/>
    <property type="project" value="TreeGrafter"/>
</dbReference>
<dbReference type="PIRSF" id="PIRSF015921">
    <property type="entry name" value="FA_sphinglp_des"/>
    <property type="match status" value="1"/>
</dbReference>
<dbReference type="OrthoDB" id="104711at2"/>
<dbReference type="PANTHER" id="PTHR19353">
    <property type="entry name" value="FATTY ACID DESATURASE 2"/>
    <property type="match status" value="1"/>
</dbReference>
<dbReference type="EMBL" id="LT629757">
    <property type="protein sequence ID" value="SDT10374.1"/>
    <property type="molecule type" value="Genomic_DNA"/>
</dbReference>
<keyword evidence="1" id="KW-1133">Transmembrane helix</keyword>
<evidence type="ECO:0000259" key="2">
    <source>
        <dbReference type="Pfam" id="PF00487"/>
    </source>
</evidence>